<organism evidence="1">
    <name type="scientific">marine sediment metagenome</name>
    <dbReference type="NCBI Taxonomy" id="412755"/>
    <lineage>
        <taxon>unclassified sequences</taxon>
        <taxon>metagenomes</taxon>
        <taxon>ecological metagenomes</taxon>
    </lineage>
</organism>
<name>A0A0F9RIA7_9ZZZZ</name>
<gene>
    <name evidence="1" type="ORF">LCGC14_0641990</name>
</gene>
<reference evidence="1" key="1">
    <citation type="journal article" date="2015" name="Nature">
        <title>Complex archaea that bridge the gap between prokaryotes and eukaryotes.</title>
        <authorList>
            <person name="Spang A."/>
            <person name="Saw J.H."/>
            <person name="Jorgensen S.L."/>
            <person name="Zaremba-Niedzwiedzka K."/>
            <person name="Martijn J."/>
            <person name="Lind A.E."/>
            <person name="van Eijk R."/>
            <person name="Schleper C."/>
            <person name="Guy L."/>
            <person name="Ettema T.J."/>
        </authorList>
    </citation>
    <scope>NUCLEOTIDE SEQUENCE</scope>
</reference>
<protein>
    <submittedName>
        <fullName evidence="1">Uncharacterized protein</fullName>
    </submittedName>
</protein>
<dbReference type="EMBL" id="LAZR01001165">
    <property type="protein sequence ID" value="KKN49492.1"/>
    <property type="molecule type" value="Genomic_DNA"/>
</dbReference>
<comment type="caution">
    <text evidence="1">The sequence shown here is derived from an EMBL/GenBank/DDBJ whole genome shotgun (WGS) entry which is preliminary data.</text>
</comment>
<evidence type="ECO:0000313" key="1">
    <source>
        <dbReference type="EMBL" id="KKN49492.1"/>
    </source>
</evidence>
<accession>A0A0F9RIA7</accession>
<sequence>MSMLPLGVGAGSGDMESVLYDPIGIKEQLVGLTAIQILTNKTLTDGVFNGTVSGTGILDEDDLVSDSSLHLATQQSIKAYVDTENLNYLLLSGGTMVGVNSTTFFQIQQVDTTVVFNVDTVNERVGIGTIPSQKFSVAGISGDEFLFGFDNADVSNAESGPSSKFYRRAAEGDDYFELVIDQFRRGHFDVYTTGDFLFTKQIAGNVAIGSVNGHVTFNRGGTGNVGVGIVIPLARFHIKGSQDNQQLIIQAHSTQTANIFEIQDSAGNPFISAKGATDGIDYTPGSDTDTDLITVNVTGTPRFWWNQVTDSFEMNKSLTLPGGSLKIGGYIIEEDTSDNDGLEMAGTFHIHASGGISGNICIHEGTEPPVSVTGEGHRIWADIANNLLWQDSAGVSTVIFTGDPMTGALVIDINALPALLVEQSGVHDNTLVVDTTNGRVGIGTASPTHKLNVVGDVYFDNNLSVEGLTVRNGVSLGFGDLVSEQNPDVVDAIRIKATASDVDVVLGDPTGYFSVWNVVDDTAVFYVNNLGNTDIAGDFTTIGTGIFGDLVVDTDTLVVNKTNNRVGIRTDSPYSAFHIKANIAGTVGSHPAGQLIIQSPTNSVFANAVITGYESDGDGNPDQQLWYLGSSSSSSSDIIYLNRRNARLMLGTNGVTRITILGNGNVGIGTISPIGKFHVSGDAEPNLFVVDAGEDEVRIGDWDTNYTAFAVSGLQTMVGTARVYKEIQITVEGLKPGATAPTEAIIGNYSVLQFAGVGSTDEVFTIFHIPNDWAEGTDITVHIHWAPTNANAGNVLWQMTWDATESDNNEFISDAGTTVSISDATQSLQDELLESGNMTISGASLTLEDTIGIRIFRVPSGPDTYASPASLVFVEFRYTSDKLGLAT</sequence>
<proteinExistence type="predicted"/>
<dbReference type="AlphaFoldDB" id="A0A0F9RIA7"/>